<reference evidence="2 3" key="1">
    <citation type="journal article" date="2018" name="Sci. Rep.">
        <title>Genomic signatures of local adaptation to the degree of environmental predictability in rotifers.</title>
        <authorList>
            <person name="Franch-Gras L."/>
            <person name="Hahn C."/>
            <person name="Garcia-Roger E.M."/>
            <person name="Carmona M.J."/>
            <person name="Serra M."/>
            <person name="Gomez A."/>
        </authorList>
    </citation>
    <scope>NUCLEOTIDE SEQUENCE [LARGE SCALE GENOMIC DNA]</scope>
    <source>
        <strain evidence="2">HYR1</strain>
    </source>
</reference>
<name>A0A3M7S6F1_BRAPC</name>
<evidence type="ECO:0000313" key="2">
    <source>
        <dbReference type="EMBL" id="RNA31215.1"/>
    </source>
</evidence>
<organism evidence="2 3">
    <name type="scientific">Brachionus plicatilis</name>
    <name type="common">Marine rotifer</name>
    <name type="synonym">Brachionus muelleri</name>
    <dbReference type="NCBI Taxonomy" id="10195"/>
    <lineage>
        <taxon>Eukaryota</taxon>
        <taxon>Metazoa</taxon>
        <taxon>Spiralia</taxon>
        <taxon>Gnathifera</taxon>
        <taxon>Rotifera</taxon>
        <taxon>Eurotatoria</taxon>
        <taxon>Monogononta</taxon>
        <taxon>Pseudotrocha</taxon>
        <taxon>Ploima</taxon>
        <taxon>Brachionidae</taxon>
        <taxon>Brachionus</taxon>
    </lineage>
</organism>
<sequence>MNALFLFSCFYFLFSIFATKTLKDSNHDQVELGEQKANNLSQNRSEPLQRLTSIFVTSSSHLLDVQKHYYDLVRSSTKFEFKQNLNDSIIPSFSNSLLSRHISFTLLSQSLLSSSLFLISHEKIPSSSLKIDFLLIFSSFLLVSSINRLISVLVNILSVPSFASIGNYWST</sequence>
<evidence type="ECO:0000256" key="1">
    <source>
        <dbReference type="SAM" id="SignalP"/>
    </source>
</evidence>
<gene>
    <name evidence="2" type="ORF">BpHYR1_049037</name>
</gene>
<keyword evidence="1" id="KW-0732">Signal</keyword>
<comment type="caution">
    <text evidence="2">The sequence shown here is derived from an EMBL/GenBank/DDBJ whole genome shotgun (WGS) entry which is preliminary data.</text>
</comment>
<feature type="chain" id="PRO_5017982644" evidence="1">
    <location>
        <begin position="19"/>
        <end position="171"/>
    </location>
</feature>
<keyword evidence="3" id="KW-1185">Reference proteome</keyword>
<accession>A0A3M7S6F1</accession>
<protein>
    <submittedName>
        <fullName evidence="2">Uncharacterized protein</fullName>
    </submittedName>
</protein>
<dbReference type="EMBL" id="REGN01001970">
    <property type="protein sequence ID" value="RNA31215.1"/>
    <property type="molecule type" value="Genomic_DNA"/>
</dbReference>
<dbReference type="AlphaFoldDB" id="A0A3M7S6F1"/>
<feature type="signal peptide" evidence="1">
    <location>
        <begin position="1"/>
        <end position="18"/>
    </location>
</feature>
<dbReference type="Proteomes" id="UP000276133">
    <property type="component" value="Unassembled WGS sequence"/>
</dbReference>
<evidence type="ECO:0000313" key="3">
    <source>
        <dbReference type="Proteomes" id="UP000276133"/>
    </source>
</evidence>
<proteinExistence type="predicted"/>